<dbReference type="PRINTS" id="PR00411">
    <property type="entry name" value="PNDRDTASEI"/>
</dbReference>
<dbReference type="OrthoDB" id="66881at2759"/>
<dbReference type="EMBL" id="ML179360">
    <property type="protein sequence ID" value="THU89663.1"/>
    <property type="molecule type" value="Genomic_DNA"/>
</dbReference>
<accession>A0A4S8LL64</accession>
<evidence type="ECO:0000313" key="9">
    <source>
        <dbReference type="Proteomes" id="UP000297245"/>
    </source>
</evidence>
<evidence type="ECO:0000256" key="6">
    <source>
        <dbReference type="ARBA" id="ARBA00023002"/>
    </source>
</evidence>
<protein>
    <submittedName>
        <fullName evidence="8">Cyclohexanone monooxygenase</fullName>
    </submittedName>
</protein>
<keyword evidence="6" id="KW-0560">Oxidoreductase</keyword>
<keyword evidence="7 8" id="KW-0503">Monooxygenase</keyword>
<dbReference type="Proteomes" id="UP000297245">
    <property type="component" value="Unassembled WGS sequence"/>
</dbReference>
<dbReference type="GO" id="GO:0050661">
    <property type="term" value="F:NADP binding"/>
    <property type="evidence" value="ECO:0007669"/>
    <property type="project" value="InterPro"/>
</dbReference>
<dbReference type="InterPro" id="IPR020946">
    <property type="entry name" value="Flavin_mOase-like"/>
</dbReference>
<dbReference type="SUPFAM" id="SSF51905">
    <property type="entry name" value="FAD/NAD(P)-binding domain"/>
    <property type="match status" value="2"/>
</dbReference>
<proteinExistence type="inferred from homology"/>
<dbReference type="InterPro" id="IPR036188">
    <property type="entry name" value="FAD/NAD-bd_sf"/>
</dbReference>
<keyword evidence="4" id="KW-0274">FAD</keyword>
<evidence type="ECO:0000256" key="4">
    <source>
        <dbReference type="ARBA" id="ARBA00022827"/>
    </source>
</evidence>
<dbReference type="PANTHER" id="PTHR43098:SF3">
    <property type="entry name" value="L-ORNITHINE N(5)-MONOOXYGENASE-RELATED"/>
    <property type="match status" value="1"/>
</dbReference>
<comment type="cofactor">
    <cofactor evidence="1">
        <name>FAD</name>
        <dbReference type="ChEBI" id="CHEBI:57692"/>
    </cofactor>
</comment>
<gene>
    <name evidence="8" type="ORF">K435DRAFT_728895</name>
</gene>
<evidence type="ECO:0000256" key="1">
    <source>
        <dbReference type="ARBA" id="ARBA00001974"/>
    </source>
</evidence>
<sequence>MSPTATSDNQSIPANLDIDALIVGAGFGGVYNLVQLRKLGLNAKILEAGSDFGGIWYWNCYPGARVDSELPIYQLTMPELYRNWKYKEKYPGWKELREYFHFVDETLDLRKDVYFNSHVKEAVWDSEAGKWTVVTADGKQARTRFLLLCTGIGSSYYVPEIKGLSSFKGVCHHTSRWPHEGVDLRGKRVGVIGTGATGVQVIQEAAPVAGHLTVFQRTPNLALPMKQHPVSPDLQQQMVDDLYPVFFKKRHQTFGGFMYDLVSDKTTFGVSPEERRHHYESIWAEGGFRFWIGNYSDLFTDKAANEEAYAFWRDKVRERIKDSWMKEKLAPMVPPHPFGMKRPSLEQRYYEVFNQSNVTLVDVSETPIEEVTPKGVKTKDGKEYELDVLVLATGFDMVTGGITAIDVKGTDGKPIGEKWKEDGVHTYLGMTVATYPNMFFVYGPQGPTAFCNGPSCLELQGEWIINCIKHMLKHGYATIETDKAAENAWRQIVIDENNKTLLPLAKSWYMGANIPGKRIEPLNYPGGVPAYRKHITDVVEKGYEGFVFKKSGDEITNGMKGLEIKA</sequence>
<evidence type="ECO:0000313" key="8">
    <source>
        <dbReference type="EMBL" id="THU89663.1"/>
    </source>
</evidence>
<evidence type="ECO:0000256" key="5">
    <source>
        <dbReference type="ARBA" id="ARBA00022857"/>
    </source>
</evidence>
<dbReference type="Pfam" id="PF00743">
    <property type="entry name" value="FMO-like"/>
    <property type="match status" value="1"/>
</dbReference>
<evidence type="ECO:0000256" key="3">
    <source>
        <dbReference type="ARBA" id="ARBA00022630"/>
    </source>
</evidence>
<reference evidence="8 9" key="1">
    <citation type="journal article" date="2019" name="Nat. Ecol. Evol.">
        <title>Megaphylogeny resolves global patterns of mushroom evolution.</title>
        <authorList>
            <person name="Varga T."/>
            <person name="Krizsan K."/>
            <person name="Foldi C."/>
            <person name="Dima B."/>
            <person name="Sanchez-Garcia M."/>
            <person name="Sanchez-Ramirez S."/>
            <person name="Szollosi G.J."/>
            <person name="Szarkandi J.G."/>
            <person name="Papp V."/>
            <person name="Albert L."/>
            <person name="Andreopoulos W."/>
            <person name="Angelini C."/>
            <person name="Antonin V."/>
            <person name="Barry K.W."/>
            <person name="Bougher N.L."/>
            <person name="Buchanan P."/>
            <person name="Buyck B."/>
            <person name="Bense V."/>
            <person name="Catcheside P."/>
            <person name="Chovatia M."/>
            <person name="Cooper J."/>
            <person name="Damon W."/>
            <person name="Desjardin D."/>
            <person name="Finy P."/>
            <person name="Geml J."/>
            <person name="Haridas S."/>
            <person name="Hughes K."/>
            <person name="Justo A."/>
            <person name="Karasinski D."/>
            <person name="Kautmanova I."/>
            <person name="Kiss B."/>
            <person name="Kocsube S."/>
            <person name="Kotiranta H."/>
            <person name="LaButti K.M."/>
            <person name="Lechner B.E."/>
            <person name="Liimatainen K."/>
            <person name="Lipzen A."/>
            <person name="Lukacs Z."/>
            <person name="Mihaltcheva S."/>
            <person name="Morgado L.N."/>
            <person name="Niskanen T."/>
            <person name="Noordeloos M.E."/>
            <person name="Ohm R.A."/>
            <person name="Ortiz-Santana B."/>
            <person name="Ovrebo C."/>
            <person name="Racz N."/>
            <person name="Riley R."/>
            <person name="Savchenko A."/>
            <person name="Shiryaev A."/>
            <person name="Soop K."/>
            <person name="Spirin V."/>
            <person name="Szebenyi C."/>
            <person name="Tomsovsky M."/>
            <person name="Tulloss R.E."/>
            <person name="Uehling J."/>
            <person name="Grigoriev I.V."/>
            <person name="Vagvolgyi C."/>
            <person name="Papp T."/>
            <person name="Martin F.M."/>
            <person name="Miettinen O."/>
            <person name="Hibbett D.S."/>
            <person name="Nagy L.G."/>
        </authorList>
    </citation>
    <scope>NUCLEOTIDE SEQUENCE [LARGE SCALE GENOMIC DNA]</scope>
    <source>
        <strain evidence="8 9">CBS 962.96</strain>
    </source>
</reference>
<dbReference type="AlphaFoldDB" id="A0A4S8LL64"/>
<dbReference type="PANTHER" id="PTHR43098">
    <property type="entry name" value="L-ORNITHINE N(5)-MONOOXYGENASE-RELATED"/>
    <property type="match status" value="1"/>
</dbReference>
<dbReference type="InterPro" id="IPR050775">
    <property type="entry name" value="FAD-binding_Monooxygenases"/>
</dbReference>
<evidence type="ECO:0000256" key="2">
    <source>
        <dbReference type="ARBA" id="ARBA00010139"/>
    </source>
</evidence>
<comment type="similarity">
    <text evidence="2">Belongs to the FAD-binding monooxygenase family.</text>
</comment>
<dbReference type="Gene3D" id="3.50.50.60">
    <property type="entry name" value="FAD/NAD(P)-binding domain"/>
    <property type="match status" value="2"/>
</dbReference>
<keyword evidence="9" id="KW-1185">Reference proteome</keyword>
<name>A0A4S8LL64_DENBC</name>
<dbReference type="GO" id="GO:0004499">
    <property type="term" value="F:N,N-dimethylaniline monooxygenase activity"/>
    <property type="evidence" value="ECO:0007669"/>
    <property type="project" value="InterPro"/>
</dbReference>
<evidence type="ECO:0000256" key="7">
    <source>
        <dbReference type="ARBA" id="ARBA00023033"/>
    </source>
</evidence>
<keyword evidence="3" id="KW-0285">Flavoprotein</keyword>
<keyword evidence="5" id="KW-0521">NADP</keyword>
<organism evidence="8 9">
    <name type="scientific">Dendrothele bispora (strain CBS 962.96)</name>
    <dbReference type="NCBI Taxonomy" id="1314807"/>
    <lineage>
        <taxon>Eukaryota</taxon>
        <taxon>Fungi</taxon>
        <taxon>Dikarya</taxon>
        <taxon>Basidiomycota</taxon>
        <taxon>Agaricomycotina</taxon>
        <taxon>Agaricomycetes</taxon>
        <taxon>Agaricomycetidae</taxon>
        <taxon>Agaricales</taxon>
        <taxon>Agaricales incertae sedis</taxon>
        <taxon>Dendrothele</taxon>
    </lineage>
</organism>
<dbReference type="GO" id="GO:0050660">
    <property type="term" value="F:flavin adenine dinucleotide binding"/>
    <property type="evidence" value="ECO:0007669"/>
    <property type="project" value="InterPro"/>
</dbReference>